<protein>
    <submittedName>
        <fullName evidence="1">Uncharacterized protein</fullName>
    </submittedName>
</protein>
<proteinExistence type="predicted"/>
<name>L7WCI6_NONDD</name>
<dbReference type="STRING" id="592029.DDD_2820"/>
<dbReference type="Proteomes" id="UP000011173">
    <property type="component" value="Chromosome"/>
</dbReference>
<dbReference type="HOGENOM" id="CLU_3346578_0_0_10"/>
<evidence type="ECO:0000313" key="1">
    <source>
        <dbReference type="EMBL" id="AGC77947.1"/>
    </source>
</evidence>
<evidence type="ECO:0000313" key="2">
    <source>
        <dbReference type="Proteomes" id="UP000011173"/>
    </source>
</evidence>
<organism evidence="1 2">
    <name type="scientific">Nonlabens dokdonensis (strain DSM 17205 / KCTC 12402 / DSW-6)</name>
    <name type="common">Donghaeana dokdonensis</name>
    <dbReference type="NCBI Taxonomy" id="592029"/>
    <lineage>
        <taxon>Bacteria</taxon>
        <taxon>Pseudomonadati</taxon>
        <taxon>Bacteroidota</taxon>
        <taxon>Flavobacteriia</taxon>
        <taxon>Flavobacteriales</taxon>
        <taxon>Flavobacteriaceae</taxon>
        <taxon>Nonlabens</taxon>
    </lineage>
</organism>
<accession>L7WCI6</accession>
<dbReference type="KEGG" id="ndo:DDD_2820"/>
<reference evidence="1 2" key="1">
    <citation type="journal article" date="2013" name="Genome Biol. Evol.">
        <title>Genomic makeup of the marine flavobacterium Nonlabens (Donghaeana) dokdonensis DSW-6 and identification of a novel class of rhodopsins.</title>
        <authorList>
            <person name="Kwon S.K."/>
            <person name="Kim B.K."/>
            <person name="Song J.Y."/>
            <person name="Kwak M.J."/>
            <person name="Lee C.H."/>
            <person name="Yoon J.H."/>
            <person name="Oh T.K."/>
            <person name="Kim J.F."/>
        </authorList>
    </citation>
    <scope>NUCLEOTIDE SEQUENCE [LARGE SCALE GENOMIC DNA]</scope>
    <source>
        <strain evidence="2">DSM 17205 / KCTC 12402 / DSW-6</strain>
    </source>
</reference>
<dbReference type="EMBL" id="CP001397">
    <property type="protein sequence ID" value="AGC77947.1"/>
    <property type="molecule type" value="Genomic_DNA"/>
</dbReference>
<gene>
    <name evidence="1" type="ordered locus">DDD_2820</name>
</gene>
<dbReference type="AlphaFoldDB" id="L7WCI6"/>
<sequence length="37" mass="4251">MYKNNSGFSAKSKVSEYKKALCLTEQLSSFNPLLFLY</sequence>